<keyword evidence="3 6" id="KW-0812">Transmembrane</keyword>
<keyword evidence="5 6" id="KW-0472">Membrane</keyword>
<feature type="transmembrane region" description="Helical" evidence="6">
    <location>
        <begin position="12"/>
        <end position="34"/>
    </location>
</feature>
<feature type="transmembrane region" description="Helical" evidence="6">
    <location>
        <begin position="100"/>
        <end position="122"/>
    </location>
</feature>
<proteinExistence type="predicted"/>
<comment type="caution">
    <text evidence="8">The sequence shown here is derived from an EMBL/GenBank/DDBJ whole genome shotgun (WGS) entry which is preliminary data.</text>
</comment>
<evidence type="ECO:0000256" key="6">
    <source>
        <dbReference type="SAM" id="Phobius"/>
    </source>
</evidence>
<accession>A0ABT1L8P9</accession>
<evidence type="ECO:0000256" key="5">
    <source>
        <dbReference type="ARBA" id="ARBA00023136"/>
    </source>
</evidence>
<keyword evidence="4 6" id="KW-1133">Transmembrane helix</keyword>
<dbReference type="Proteomes" id="UP001205890">
    <property type="component" value="Unassembled WGS sequence"/>
</dbReference>
<evidence type="ECO:0000256" key="4">
    <source>
        <dbReference type="ARBA" id="ARBA00022989"/>
    </source>
</evidence>
<evidence type="ECO:0000256" key="2">
    <source>
        <dbReference type="ARBA" id="ARBA00022475"/>
    </source>
</evidence>
<evidence type="ECO:0000259" key="7">
    <source>
        <dbReference type="Pfam" id="PF00482"/>
    </source>
</evidence>
<evidence type="ECO:0000313" key="8">
    <source>
        <dbReference type="EMBL" id="MCP8937862.1"/>
    </source>
</evidence>
<feature type="transmembrane region" description="Helical" evidence="6">
    <location>
        <begin position="284"/>
        <end position="306"/>
    </location>
</feature>
<feature type="domain" description="Type II secretion system protein GspF" evidence="7">
    <location>
        <begin position="172"/>
        <end position="301"/>
    </location>
</feature>
<name>A0ABT1L8P9_9HYPH</name>
<keyword evidence="9" id="KW-1185">Reference proteome</keyword>
<reference evidence="8 9" key="1">
    <citation type="submission" date="2022-07" db="EMBL/GenBank/DDBJ databases">
        <authorList>
            <person name="Li W.-J."/>
            <person name="Deng Q.-Q."/>
        </authorList>
    </citation>
    <scope>NUCLEOTIDE SEQUENCE [LARGE SCALE GENOMIC DNA]</scope>
    <source>
        <strain evidence="8 9">SYSU M60028</strain>
    </source>
</reference>
<sequence>MQMPALSQDTIALIVVAATFLTVAMLVAMVGLAVSRRVRIRERLAVGAAAGGLNVSDPLGLAGGSSARSPVTEKWLGLDPQKTSKLRLELIRAGFFAPEAVTYFILIRAACVLVLPVVSYLALPIFMPGLDPKVVLGLSMVFLVLGYLGPDAYVKRTTEANVQEYRNLFPDFLDLILVCVDAGLSLESALERVSGEMVHRNRNFATNLALMGAEMRAGRSTSDALDSLAERLSLDEAQSFSMLLRQSLELGTDVSDALTTFSEEMRDKRLSRAEAKAYALPVKLVVPLGAFIFPVLMIAILAPALLKMAKALQSF</sequence>
<evidence type="ECO:0000256" key="3">
    <source>
        <dbReference type="ARBA" id="ARBA00022692"/>
    </source>
</evidence>
<dbReference type="Pfam" id="PF00482">
    <property type="entry name" value="T2SSF"/>
    <property type="match status" value="1"/>
</dbReference>
<comment type="subcellular location">
    <subcellularLocation>
        <location evidence="1">Cell membrane</location>
        <topology evidence="1">Multi-pass membrane protein</topology>
    </subcellularLocation>
</comment>
<feature type="transmembrane region" description="Helical" evidence="6">
    <location>
        <begin position="134"/>
        <end position="154"/>
    </location>
</feature>
<dbReference type="PANTHER" id="PTHR35007">
    <property type="entry name" value="INTEGRAL MEMBRANE PROTEIN-RELATED"/>
    <property type="match status" value="1"/>
</dbReference>
<protein>
    <submittedName>
        <fullName evidence="8">Type II secretion system F family protein</fullName>
    </submittedName>
</protein>
<dbReference type="InterPro" id="IPR018076">
    <property type="entry name" value="T2SS_GspF_dom"/>
</dbReference>
<dbReference type="RefSeq" id="WP_254739236.1">
    <property type="nucleotide sequence ID" value="NZ_JANCLU010000003.1"/>
</dbReference>
<dbReference type="PANTHER" id="PTHR35007:SF2">
    <property type="entry name" value="PILUS ASSEMBLE PROTEIN"/>
    <property type="match status" value="1"/>
</dbReference>
<gene>
    <name evidence="8" type="ORF">NK718_04990</name>
</gene>
<evidence type="ECO:0000256" key="1">
    <source>
        <dbReference type="ARBA" id="ARBA00004651"/>
    </source>
</evidence>
<organism evidence="8 9">
    <name type="scientific">Alsobacter ponti</name>
    <dbReference type="NCBI Taxonomy" id="2962936"/>
    <lineage>
        <taxon>Bacteria</taxon>
        <taxon>Pseudomonadati</taxon>
        <taxon>Pseudomonadota</taxon>
        <taxon>Alphaproteobacteria</taxon>
        <taxon>Hyphomicrobiales</taxon>
        <taxon>Alsobacteraceae</taxon>
        <taxon>Alsobacter</taxon>
    </lineage>
</organism>
<keyword evidence="2" id="KW-1003">Cell membrane</keyword>
<dbReference type="EMBL" id="JANCLU010000003">
    <property type="protein sequence ID" value="MCP8937862.1"/>
    <property type="molecule type" value="Genomic_DNA"/>
</dbReference>
<evidence type="ECO:0000313" key="9">
    <source>
        <dbReference type="Proteomes" id="UP001205890"/>
    </source>
</evidence>